<accession>A0A9W5X6W7</accession>
<organism evidence="2 3">
    <name type="scientific">Lentibacillus populi</name>
    <dbReference type="NCBI Taxonomy" id="1827502"/>
    <lineage>
        <taxon>Bacteria</taxon>
        <taxon>Bacillati</taxon>
        <taxon>Bacillota</taxon>
        <taxon>Bacilli</taxon>
        <taxon>Bacillales</taxon>
        <taxon>Bacillaceae</taxon>
        <taxon>Lentibacillus</taxon>
    </lineage>
</organism>
<name>A0A9W5X6W7_9BACI</name>
<dbReference type="PANTHER" id="PTHR34474:SF2">
    <property type="entry name" value="SIGNAL TRANSDUCTION PROTEIN TRAP"/>
    <property type="match status" value="1"/>
</dbReference>
<dbReference type="Gene3D" id="3.30.70.100">
    <property type="match status" value="1"/>
</dbReference>
<dbReference type="SUPFAM" id="SSF54909">
    <property type="entry name" value="Dimeric alpha+beta barrel"/>
    <property type="match status" value="1"/>
</dbReference>
<dbReference type="InterPro" id="IPR011008">
    <property type="entry name" value="Dimeric_a/b-barrel"/>
</dbReference>
<evidence type="ECO:0000313" key="3">
    <source>
        <dbReference type="Proteomes" id="UP000621492"/>
    </source>
</evidence>
<gene>
    <name evidence="2" type="ORF">GCM10011409_31620</name>
</gene>
<feature type="domain" description="ABM" evidence="1">
    <location>
        <begin position="66"/>
        <end position="158"/>
    </location>
</feature>
<dbReference type="InterPro" id="IPR007138">
    <property type="entry name" value="ABM_dom"/>
</dbReference>
<dbReference type="EMBL" id="BMJD01000029">
    <property type="protein sequence ID" value="GGB51721.1"/>
    <property type="molecule type" value="Genomic_DNA"/>
</dbReference>
<evidence type="ECO:0000313" key="2">
    <source>
        <dbReference type="EMBL" id="GGB51721.1"/>
    </source>
</evidence>
<protein>
    <recommendedName>
        <fullName evidence="1">ABM domain-containing protein</fullName>
    </recommendedName>
</protein>
<dbReference type="PANTHER" id="PTHR34474">
    <property type="entry name" value="SIGNAL TRANSDUCTION PROTEIN TRAP"/>
    <property type="match status" value="1"/>
</dbReference>
<dbReference type="InterPro" id="IPR050404">
    <property type="entry name" value="Heme-degrading_MO"/>
</dbReference>
<reference evidence="2" key="2">
    <citation type="submission" date="2020-09" db="EMBL/GenBank/DDBJ databases">
        <authorList>
            <person name="Sun Q."/>
            <person name="Zhou Y."/>
        </authorList>
    </citation>
    <scope>NUCLEOTIDE SEQUENCE</scope>
    <source>
        <strain evidence="2">CGMCC 1.15454</strain>
    </source>
</reference>
<evidence type="ECO:0000259" key="1">
    <source>
        <dbReference type="PROSITE" id="PS51725"/>
    </source>
</evidence>
<dbReference type="Pfam" id="PF03992">
    <property type="entry name" value="ABM"/>
    <property type="match status" value="1"/>
</dbReference>
<sequence length="165" mass="19089">MNAYMTNGTYDFLRKLEEKYPDIPFYFMAGSSGTLAYYEGRHKNVFAAGRAYEVLEQGGDMRETGFVVMNNIPVTDDGTAMFEERFRQRKSELDSMPGFQAFRLLRPKKGNTYVVITQWASEANFNNWKDSDAFKNQHQHGLAKPPAFFADKPFITSYQMIKEEK</sequence>
<dbReference type="Proteomes" id="UP000621492">
    <property type="component" value="Unassembled WGS sequence"/>
</dbReference>
<proteinExistence type="predicted"/>
<keyword evidence="3" id="KW-1185">Reference proteome</keyword>
<comment type="caution">
    <text evidence="2">The sequence shown here is derived from an EMBL/GenBank/DDBJ whole genome shotgun (WGS) entry which is preliminary data.</text>
</comment>
<dbReference type="RefSeq" id="WP_088049680.1">
    <property type="nucleotide sequence ID" value="NZ_BMJD01000029.1"/>
</dbReference>
<dbReference type="AlphaFoldDB" id="A0A9W5X6W7"/>
<dbReference type="PROSITE" id="PS51725">
    <property type="entry name" value="ABM"/>
    <property type="match status" value="1"/>
</dbReference>
<reference evidence="2" key="1">
    <citation type="journal article" date="2014" name="Int. J. Syst. Evol. Microbiol.">
        <title>Complete genome sequence of Corynebacterium casei LMG S-19264T (=DSM 44701T), isolated from a smear-ripened cheese.</title>
        <authorList>
            <consortium name="US DOE Joint Genome Institute (JGI-PGF)"/>
            <person name="Walter F."/>
            <person name="Albersmeier A."/>
            <person name="Kalinowski J."/>
            <person name="Ruckert C."/>
        </authorList>
    </citation>
    <scope>NUCLEOTIDE SEQUENCE</scope>
    <source>
        <strain evidence="2">CGMCC 1.15454</strain>
    </source>
</reference>